<feature type="active site" description="Nucleophile; cysteine thiosulfonate intermediate" evidence="4">
    <location>
        <position position="202"/>
    </location>
</feature>
<dbReference type="InterPro" id="IPR014729">
    <property type="entry name" value="Rossmann-like_a/b/a_fold"/>
</dbReference>
<dbReference type="PANTHER" id="PTHR46509">
    <property type="entry name" value="PHOSPHOADENOSINE PHOSPHOSULFATE REDUCTASE"/>
    <property type="match status" value="1"/>
</dbReference>
<dbReference type="Pfam" id="PF01507">
    <property type="entry name" value="PAPS_reduct"/>
    <property type="match status" value="1"/>
</dbReference>
<keyword evidence="4" id="KW-0479">Metal-binding</keyword>
<dbReference type="SUPFAM" id="SSF52402">
    <property type="entry name" value="Adenine nucleotide alpha hydrolases-like"/>
    <property type="match status" value="1"/>
</dbReference>
<name>A0ABT1VWQ4_9PROT</name>
<keyword evidence="4" id="KW-0963">Cytoplasm</keyword>
<organism evidence="6 7">
    <name type="scientific">Rhizosaccharibacter radicis</name>
    <dbReference type="NCBI Taxonomy" id="2782605"/>
    <lineage>
        <taxon>Bacteria</taxon>
        <taxon>Pseudomonadati</taxon>
        <taxon>Pseudomonadota</taxon>
        <taxon>Alphaproteobacteria</taxon>
        <taxon>Acetobacterales</taxon>
        <taxon>Acetobacteraceae</taxon>
        <taxon>Rhizosaccharibacter</taxon>
    </lineage>
</organism>
<dbReference type="EC" id="1.8.4.10" evidence="4"/>
<dbReference type="PANTHER" id="PTHR46509:SF1">
    <property type="entry name" value="PHOSPHOADENOSINE PHOSPHOSULFATE REDUCTASE"/>
    <property type="match status" value="1"/>
</dbReference>
<feature type="domain" description="Phosphoadenosine phosphosulphate reductase" evidence="5">
    <location>
        <begin position="15"/>
        <end position="182"/>
    </location>
</feature>
<comment type="catalytic activity">
    <reaction evidence="4">
        <text>[thioredoxin]-disulfide + sulfite + AMP + 2 H(+) = adenosine 5'-phosphosulfate + [thioredoxin]-dithiol</text>
        <dbReference type="Rhea" id="RHEA:21976"/>
        <dbReference type="Rhea" id="RHEA-COMP:10698"/>
        <dbReference type="Rhea" id="RHEA-COMP:10700"/>
        <dbReference type="ChEBI" id="CHEBI:15378"/>
        <dbReference type="ChEBI" id="CHEBI:17359"/>
        <dbReference type="ChEBI" id="CHEBI:29950"/>
        <dbReference type="ChEBI" id="CHEBI:50058"/>
        <dbReference type="ChEBI" id="CHEBI:58243"/>
        <dbReference type="ChEBI" id="CHEBI:456215"/>
        <dbReference type="EC" id="1.8.4.10"/>
    </reaction>
</comment>
<comment type="caution">
    <text evidence="6">The sequence shown here is derived from an EMBL/GenBank/DDBJ whole genome shotgun (WGS) entry which is preliminary data.</text>
</comment>
<keyword evidence="7" id="KW-1185">Reference proteome</keyword>
<comment type="similarity">
    <text evidence="1 4">Belongs to the PAPS reductase family. CysH subfamily.</text>
</comment>
<comment type="cofactor">
    <cofactor evidence="4">
        <name>[4Fe-4S] cluster</name>
        <dbReference type="ChEBI" id="CHEBI:49883"/>
    </cofactor>
    <text evidence="4">Binds 1 [4Fe-4S] cluster per subunit.</text>
</comment>
<dbReference type="GO" id="GO:0004604">
    <property type="term" value="F:phosphoadenylyl-sulfate reductase (thioredoxin) activity"/>
    <property type="evidence" value="ECO:0007669"/>
    <property type="project" value="UniProtKB-EC"/>
</dbReference>
<keyword evidence="2 4" id="KW-0560">Oxidoreductase</keyword>
<evidence type="ECO:0000313" key="7">
    <source>
        <dbReference type="Proteomes" id="UP001524547"/>
    </source>
</evidence>
<dbReference type="NCBIfam" id="NF002537">
    <property type="entry name" value="PRK02090.1"/>
    <property type="match status" value="1"/>
</dbReference>
<evidence type="ECO:0000256" key="3">
    <source>
        <dbReference type="ARBA" id="ARBA00024327"/>
    </source>
</evidence>
<dbReference type="InterPro" id="IPR002500">
    <property type="entry name" value="PAPS_reduct_dom"/>
</dbReference>
<proteinExistence type="inferred from homology"/>
<reference evidence="6 7" key="1">
    <citation type="submission" date="2022-06" db="EMBL/GenBank/DDBJ databases">
        <title>Rhizosaccharibacter gen. nov. sp. nov. KSS12, endophytic bacteria isolated from sugarcane.</title>
        <authorList>
            <person name="Pitiwittayakul N."/>
        </authorList>
    </citation>
    <scope>NUCLEOTIDE SEQUENCE [LARGE SCALE GENOMIC DNA]</scope>
    <source>
        <strain evidence="6 7">KSS12</strain>
    </source>
</reference>
<sequence length="212" mass="22828">MLAVALGGGLAGRVAAVSSFGAESAVLLALIAEIDPATPVIFLETGRHFPETLAYREALADRLGLQQVLDVTPVEAEARDADPTGELWYYDSDACCDLRKVRPLERALAPFDAWISGRKRHQSATRAVLPFVELEGGRIKLNPLADWDARRLMQEMQERDLPRHPLVARGYPSIGCATCTRPVGQGEDSRAGRWAGSGKVECGIHRGGAAAA</sequence>
<comment type="subcellular location">
    <subcellularLocation>
        <location evidence="4">Cytoplasm</location>
    </subcellularLocation>
</comment>
<accession>A0ABT1VWQ4</accession>
<comment type="function">
    <text evidence="4">Catalyzes the formation of sulfite from adenosine 5'-phosphosulfate (APS) using thioredoxin as an electron donor.</text>
</comment>
<feature type="binding site" evidence="4">
    <location>
        <position position="179"/>
    </location>
    <ligand>
        <name>[4Fe-4S] cluster</name>
        <dbReference type="ChEBI" id="CHEBI:49883"/>
    </ligand>
</feature>
<dbReference type="Proteomes" id="UP001524547">
    <property type="component" value="Unassembled WGS sequence"/>
</dbReference>
<gene>
    <name evidence="4" type="primary">cysH</name>
    <name evidence="6" type="ORF">NFI88_07945</name>
</gene>
<dbReference type="Gene3D" id="3.40.50.620">
    <property type="entry name" value="HUPs"/>
    <property type="match status" value="1"/>
</dbReference>
<feature type="binding site" evidence="4">
    <location>
        <position position="96"/>
    </location>
    <ligand>
        <name>[4Fe-4S] cluster</name>
        <dbReference type="ChEBI" id="CHEBI:49883"/>
    </ligand>
</feature>
<evidence type="ECO:0000313" key="6">
    <source>
        <dbReference type="EMBL" id="MCQ8240769.1"/>
    </source>
</evidence>
<keyword evidence="4" id="KW-0411">Iron-sulfur</keyword>
<dbReference type="PIRSF" id="PIRSF000857">
    <property type="entry name" value="PAPS_reductase"/>
    <property type="match status" value="1"/>
</dbReference>
<protein>
    <recommendedName>
        <fullName evidence="4">Adenosine 5'-phosphosulfate reductase</fullName>
        <shortName evidence="4">APS reductase</shortName>
        <ecNumber evidence="4">1.8.4.10</ecNumber>
    </recommendedName>
    <alternativeName>
        <fullName evidence="4">5'-adenylylsulfate reductase</fullName>
    </alternativeName>
    <alternativeName>
        <fullName evidence="4">Thioredoxin-dependent 5'-adenylylsulfate reductase</fullName>
    </alternativeName>
</protein>
<feature type="binding site" evidence="4">
    <location>
        <position position="95"/>
    </location>
    <ligand>
        <name>[4Fe-4S] cluster</name>
        <dbReference type="ChEBI" id="CHEBI:49883"/>
    </ligand>
</feature>
<dbReference type="NCBIfam" id="TIGR00434">
    <property type="entry name" value="cysH"/>
    <property type="match status" value="1"/>
</dbReference>
<feature type="binding site" evidence="4">
    <location>
        <position position="176"/>
    </location>
    <ligand>
        <name>[4Fe-4S] cluster</name>
        <dbReference type="ChEBI" id="CHEBI:49883"/>
    </ligand>
</feature>
<dbReference type="HAMAP" id="MF_00063">
    <property type="entry name" value="CysH"/>
    <property type="match status" value="1"/>
</dbReference>
<evidence type="ECO:0000256" key="4">
    <source>
        <dbReference type="HAMAP-Rule" id="MF_00063"/>
    </source>
</evidence>
<evidence type="ECO:0000259" key="5">
    <source>
        <dbReference type="Pfam" id="PF01507"/>
    </source>
</evidence>
<evidence type="ECO:0000256" key="1">
    <source>
        <dbReference type="ARBA" id="ARBA00009732"/>
    </source>
</evidence>
<keyword evidence="4" id="KW-0408">Iron</keyword>
<evidence type="ECO:0000256" key="2">
    <source>
        <dbReference type="ARBA" id="ARBA00023002"/>
    </source>
</evidence>
<dbReference type="InterPro" id="IPR004511">
    <property type="entry name" value="PAPS/APS_Rdtase"/>
</dbReference>
<dbReference type="EMBL" id="JAMZEJ010000004">
    <property type="protein sequence ID" value="MCQ8240769.1"/>
    <property type="molecule type" value="Genomic_DNA"/>
</dbReference>
<comment type="pathway">
    <text evidence="3 4">Sulfur metabolism; hydrogen sulfide biosynthesis; sulfite from sulfate.</text>
</comment>